<accession>A0A4P7BWA6</accession>
<organism evidence="1 2">
    <name type="scientific">Nitrosococcus wardiae</name>
    <dbReference type="NCBI Taxonomy" id="1814290"/>
    <lineage>
        <taxon>Bacteria</taxon>
        <taxon>Pseudomonadati</taxon>
        <taxon>Pseudomonadota</taxon>
        <taxon>Gammaproteobacteria</taxon>
        <taxon>Chromatiales</taxon>
        <taxon>Chromatiaceae</taxon>
        <taxon>Nitrosococcus</taxon>
    </lineage>
</organism>
<dbReference type="EMBL" id="CP038033">
    <property type="protein sequence ID" value="QBQ53360.1"/>
    <property type="molecule type" value="Genomic_DNA"/>
</dbReference>
<dbReference type="AlphaFoldDB" id="A0A4P7BWA6"/>
<name>A0A4P7BWA6_9GAMM</name>
<gene>
    <name evidence="1" type="ORF">E3U44_01690</name>
</gene>
<keyword evidence="2" id="KW-1185">Reference proteome</keyword>
<reference evidence="1 2" key="1">
    <citation type="submission" date="2019-03" db="EMBL/GenBank/DDBJ databases">
        <title>The genome sequence of Nitrosococcus wardiae strain D1FHST reveals the archetypal metabolic capacity of ammonia-oxidizing Gammaproteobacteria.</title>
        <authorList>
            <person name="Wang L."/>
            <person name="Lim C.K."/>
            <person name="Hanson T.E."/>
            <person name="Dang H."/>
            <person name="Klotz M.G."/>
        </authorList>
    </citation>
    <scope>NUCLEOTIDE SEQUENCE [LARGE SCALE GENOMIC DNA]</scope>
    <source>
        <strain evidence="1 2">D1FHS</strain>
    </source>
</reference>
<evidence type="ECO:0000313" key="2">
    <source>
        <dbReference type="Proteomes" id="UP000294325"/>
    </source>
</evidence>
<dbReference type="RefSeq" id="WP_134356375.1">
    <property type="nucleotide sequence ID" value="NZ_CP038033.1"/>
</dbReference>
<dbReference type="Proteomes" id="UP000294325">
    <property type="component" value="Chromosome"/>
</dbReference>
<dbReference type="Pfam" id="PF08747">
    <property type="entry name" value="BrxB"/>
    <property type="match status" value="1"/>
</dbReference>
<dbReference type="KEGG" id="nwr:E3U44_01690"/>
<evidence type="ECO:0000313" key="1">
    <source>
        <dbReference type="EMBL" id="QBQ53360.1"/>
    </source>
</evidence>
<dbReference type="OrthoDB" id="5430574at2"/>
<protein>
    <submittedName>
        <fullName evidence="1">DUF1788 domain-containing protein</fullName>
    </submittedName>
</protein>
<proteinExistence type="predicted"/>
<dbReference type="InterPro" id="IPR014858">
    <property type="entry name" value="BrxB"/>
</dbReference>
<sequence length="189" mass="22037">MGRIEKLADHYKRYIALPWQKDLAGAQRAIFVVYDKADERRLRARKDLFALVTREAGHNWSECDLSRVFAQWMAETEYRDSYFESPEDLDLKLEDDFLEHVAGCVREVLISPEVDENSVVGLYGIASLFGFIRVSELMREIEGNIRGRVVVFFPGEYENSNYRLLDARDGWNYLAVPITLQEDQEVYQV</sequence>